<organism evidence="3 4">
    <name type="scientific">Aspergillus nanangensis</name>
    <dbReference type="NCBI Taxonomy" id="2582783"/>
    <lineage>
        <taxon>Eukaryota</taxon>
        <taxon>Fungi</taxon>
        <taxon>Dikarya</taxon>
        <taxon>Ascomycota</taxon>
        <taxon>Pezizomycotina</taxon>
        <taxon>Eurotiomycetes</taxon>
        <taxon>Eurotiomycetidae</taxon>
        <taxon>Eurotiales</taxon>
        <taxon>Aspergillaceae</taxon>
        <taxon>Aspergillus</taxon>
        <taxon>Aspergillus subgen. Circumdati</taxon>
    </lineage>
</organism>
<feature type="region of interest" description="Disordered" evidence="1">
    <location>
        <begin position="59"/>
        <end position="93"/>
    </location>
</feature>
<feature type="transmembrane region" description="Helical" evidence="2">
    <location>
        <begin position="98"/>
        <end position="122"/>
    </location>
</feature>
<feature type="region of interest" description="Disordered" evidence="1">
    <location>
        <begin position="1"/>
        <end position="20"/>
    </location>
</feature>
<keyword evidence="2" id="KW-0472">Membrane</keyword>
<sequence length="398" mass="43224">MYRVRSPKLGDAVRKAAKAEGTSPMLAKVQANQPELTIGHLRQCNLNFELVRLKLKARPTTPSISSTQSPSNNSTSQSPSNNPTSQSSGHGNRVSNGAFAGAIVGSIAGTVILTLLLAFLFYRRRRKSAVVEAAENKSDSSTKSGAITSTNAIPAGKQLSFSLAAITPHPADDETVHNRILTLIDHATLHVDNYYASNSPPVHLTQDAVALLGKYDSPFLPEPLVTILQGQRGNHRQVIAHALVYTMLRGIQPGGELLPKVLAAQHAAEAEVFSPLNEEALFAWRMITAYLYNQSTDKADYTHTSARTQAAQALAADFTSAFSPYALRAFADSDRMRHLANLAISTAELGVWLFSQPCTFEFVWKHGQTDIAVTPEVRKTFDEHGIRLATPQILIEAF</sequence>
<keyword evidence="4" id="KW-1185">Reference proteome</keyword>
<proteinExistence type="predicted"/>
<accession>A0AAD4CA85</accession>
<keyword evidence="2" id="KW-0812">Transmembrane</keyword>
<evidence type="ECO:0000256" key="2">
    <source>
        <dbReference type="SAM" id="Phobius"/>
    </source>
</evidence>
<reference evidence="3" key="2">
    <citation type="submission" date="2020-02" db="EMBL/GenBank/DDBJ databases">
        <authorList>
            <person name="Gilchrist C.L.M."/>
            <person name="Chooi Y.-H."/>
        </authorList>
    </citation>
    <scope>NUCLEOTIDE SEQUENCE</scope>
    <source>
        <strain evidence="3">MST-FP2251</strain>
    </source>
</reference>
<dbReference type="AlphaFoldDB" id="A0AAD4CA85"/>
<comment type="caution">
    <text evidence="3">The sequence shown here is derived from an EMBL/GenBank/DDBJ whole genome shotgun (WGS) entry which is preliminary data.</text>
</comment>
<protein>
    <submittedName>
        <fullName evidence="3">Uncharacterized protein</fullName>
    </submittedName>
</protein>
<evidence type="ECO:0000256" key="1">
    <source>
        <dbReference type="SAM" id="MobiDB-lite"/>
    </source>
</evidence>
<name>A0AAD4CA85_ASPNN</name>
<dbReference type="EMBL" id="VCAU01000227">
    <property type="protein sequence ID" value="KAF9882739.1"/>
    <property type="molecule type" value="Genomic_DNA"/>
</dbReference>
<evidence type="ECO:0000313" key="4">
    <source>
        <dbReference type="Proteomes" id="UP001194746"/>
    </source>
</evidence>
<dbReference type="Proteomes" id="UP001194746">
    <property type="component" value="Unassembled WGS sequence"/>
</dbReference>
<evidence type="ECO:0000313" key="3">
    <source>
        <dbReference type="EMBL" id="KAF9882739.1"/>
    </source>
</evidence>
<gene>
    <name evidence="3" type="ORF">FE257_005330</name>
</gene>
<reference evidence="3" key="1">
    <citation type="journal article" date="2019" name="Beilstein J. Org. Chem.">
        <title>Nanangenines: drimane sesquiterpenoids as the dominant metabolite cohort of a novel Australian fungus, Aspergillus nanangensis.</title>
        <authorList>
            <person name="Lacey H.J."/>
            <person name="Gilchrist C.L.M."/>
            <person name="Crombie A."/>
            <person name="Kalaitzis J.A."/>
            <person name="Vuong D."/>
            <person name="Rutledge P.J."/>
            <person name="Turner P."/>
            <person name="Pitt J.I."/>
            <person name="Lacey E."/>
            <person name="Chooi Y.H."/>
            <person name="Piggott A.M."/>
        </authorList>
    </citation>
    <scope>NUCLEOTIDE SEQUENCE</scope>
    <source>
        <strain evidence="3">MST-FP2251</strain>
    </source>
</reference>
<feature type="compositionally biased region" description="Low complexity" evidence="1">
    <location>
        <begin position="59"/>
        <end position="88"/>
    </location>
</feature>
<keyword evidence="2" id="KW-1133">Transmembrane helix</keyword>